<evidence type="ECO:0000313" key="1">
    <source>
        <dbReference type="EMBL" id="ADI17541.1"/>
    </source>
</evidence>
<dbReference type="EMBL" id="GU474868">
    <property type="protein sequence ID" value="ADI17541.1"/>
    <property type="molecule type" value="Genomic_DNA"/>
</dbReference>
<reference evidence="1" key="1">
    <citation type="journal article" date="2011" name="Environ. Microbiol.">
        <title>Time-series analyses of Monterey Bay coastal microbial picoplankton using a 'genome proxy' microarray.</title>
        <authorList>
            <person name="Rich V.I."/>
            <person name="Pham V.D."/>
            <person name="Eppley J."/>
            <person name="Shi Y."/>
            <person name="DeLong E.F."/>
        </authorList>
    </citation>
    <scope>NUCLEOTIDE SEQUENCE</scope>
</reference>
<protein>
    <submittedName>
        <fullName evidence="1">Uncharacterized protein</fullName>
    </submittedName>
</protein>
<dbReference type="AlphaFoldDB" id="E0XT00"/>
<accession>E0XT00</accession>
<name>E0XT00_9PROT</name>
<sequence>MPPFRPFLLDGQGVMKSQSRPCRLDHPCPLIAFETPRHNSFLSKTKNRRSLNAGRFPCALAAFVKRPQAATQIGAGKALA</sequence>
<organism evidence="1">
    <name type="scientific">uncultured alpha proteobacterium HF0130_06E21</name>
    <dbReference type="NCBI Taxonomy" id="710808"/>
    <lineage>
        <taxon>Bacteria</taxon>
        <taxon>Pseudomonadati</taxon>
        <taxon>Pseudomonadota</taxon>
        <taxon>Alphaproteobacteria</taxon>
        <taxon>environmental samples</taxon>
    </lineage>
</organism>
<proteinExistence type="predicted"/>